<evidence type="ECO:0000256" key="6">
    <source>
        <dbReference type="ARBA" id="ARBA00023315"/>
    </source>
</evidence>
<evidence type="ECO:0000256" key="10">
    <source>
        <dbReference type="ARBA" id="ARBA00052207"/>
    </source>
</evidence>
<dbReference type="PANTHER" id="PTHR45896:SF1">
    <property type="entry name" value="N-ALPHA-ACETYLTRANSFERASE 30"/>
    <property type="match status" value="1"/>
</dbReference>
<feature type="compositionally biased region" description="Polar residues" evidence="18">
    <location>
        <begin position="86"/>
        <end position="97"/>
    </location>
</feature>
<feature type="compositionally biased region" description="Basic and acidic residues" evidence="18">
    <location>
        <begin position="140"/>
        <end position="149"/>
    </location>
</feature>
<evidence type="ECO:0000313" key="20">
    <source>
        <dbReference type="EMBL" id="KAK5903787.1"/>
    </source>
</evidence>
<dbReference type="EC" id="2.3.1.256" evidence="13"/>
<comment type="catalytic activity">
    <reaction evidence="9">
        <text>N-terminal L-methionyl-L-leucyl-[protein] + acetyl-CoA = N-terminal N(alpha)-acetyl-L-methionyl-L-leucyl-[protein] + CoA + H(+)</text>
        <dbReference type="Rhea" id="RHEA:50520"/>
        <dbReference type="Rhea" id="RHEA-COMP:12711"/>
        <dbReference type="Rhea" id="RHEA-COMP:12712"/>
        <dbReference type="ChEBI" id="CHEBI:15378"/>
        <dbReference type="ChEBI" id="CHEBI:57287"/>
        <dbReference type="ChEBI" id="CHEBI:57288"/>
        <dbReference type="ChEBI" id="CHEBI:133377"/>
        <dbReference type="ChEBI" id="CHEBI:133378"/>
        <dbReference type="EC" id="2.3.1.256"/>
    </reaction>
</comment>
<comment type="catalytic activity">
    <reaction evidence="12">
        <text>N-terminal L-methionyl-L-tryptophyl-[protein] + acetyl-CoA = N-terminal N(alpha)-acetyl-L-methionyl-L-tryptophyl-[protein] + CoA + H(+)</text>
        <dbReference type="Rhea" id="RHEA:50560"/>
        <dbReference type="Rhea" id="RHEA-COMP:12724"/>
        <dbReference type="Rhea" id="RHEA-COMP:12725"/>
        <dbReference type="ChEBI" id="CHEBI:15378"/>
        <dbReference type="ChEBI" id="CHEBI:57287"/>
        <dbReference type="ChEBI" id="CHEBI:57288"/>
        <dbReference type="ChEBI" id="CHEBI:133386"/>
        <dbReference type="ChEBI" id="CHEBI:133387"/>
        <dbReference type="EC" id="2.3.1.256"/>
    </reaction>
</comment>
<sequence length="393" mass="43119">MATVPPGPSSALPETPAESPPFPGAGSAEPAGGNGEAACHRDDCLPTGTGNTSEPLSEVIRSVNKKQNNMLARASPSALHLKMQAREQQLNGLSGSSEDADSHQHTGNRPDNPRPSMDNCDSSSSSSSGSNEEASTARNNSEHCQHEGHSPISKNGSHSPLVNNSMNGMPGLIRTETAHSHPGDEGKEELDLTEPPRPPSDKPPDAGPEHSHAAPQELQPPTAELARLALSGSPGRAEEESHGICYVRYESELQMPWIMRLITKDLSEPYSIYTYRYFIHNWPQLCFLAMVEQECVGAIVCKLDMHKKMFRRGYIAMLAVDSKHRRKSIGTNLVKKAIYAMVEGDCDEVVLETEITNKSALKLYENLGFVRDKRLFRYYLNGVDALRLKLWLR</sequence>
<dbReference type="SUPFAM" id="SSF55729">
    <property type="entry name" value="Acyl-CoA N-acyltransferases (Nat)"/>
    <property type="match status" value="1"/>
</dbReference>
<evidence type="ECO:0000313" key="21">
    <source>
        <dbReference type="Proteomes" id="UP001331515"/>
    </source>
</evidence>
<dbReference type="Pfam" id="PF00583">
    <property type="entry name" value="Acetyltransf_1"/>
    <property type="match status" value="1"/>
</dbReference>
<name>A0AAN8H6D6_CHAGU</name>
<comment type="catalytic activity">
    <reaction evidence="11">
        <text>N-terminal L-methionyl-L-phenylalanyl-[protein] + acetyl-CoA = N-terminal N(alpha)-acetyl-L-methionyl-L-phenylalanyl-[protein] + CoA + H(+)</text>
        <dbReference type="Rhea" id="RHEA:50528"/>
        <dbReference type="Rhea" id="RHEA-COMP:12715"/>
        <dbReference type="Rhea" id="RHEA-COMP:12716"/>
        <dbReference type="ChEBI" id="CHEBI:15378"/>
        <dbReference type="ChEBI" id="CHEBI:57287"/>
        <dbReference type="ChEBI" id="CHEBI:57288"/>
        <dbReference type="ChEBI" id="CHEBI:133382"/>
        <dbReference type="ChEBI" id="CHEBI:133383"/>
        <dbReference type="EC" id="2.3.1.256"/>
    </reaction>
</comment>
<evidence type="ECO:0000256" key="16">
    <source>
        <dbReference type="ARBA" id="ARBA00078622"/>
    </source>
</evidence>
<keyword evidence="4" id="KW-0808">Transferase</keyword>
<keyword evidence="21" id="KW-1185">Reference proteome</keyword>
<evidence type="ECO:0000256" key="4">
    <source>
        <dbReference type="ARBA" id="ARBA00022679"/>
    </source>
</evidence>
<dbReference type="Gene3D" id="3.40.630.30">
    <property type="match status" value="1"/>
</dbReference>
<organism evidence="20 21">
    <name type="scientific">Champsocephalus gunnari</name>
    <name type="common">Mackerel icefish</name>
    <dbReference type="NCBI Taxonomy" id="52237"/>
    <lineage>
        <taxon>Eukaryota</taxon>
        <taxon>Metazoa</taxon>
        <taxon>Chordata</taxon>
        <taxon>Craniata</taxon>
        <taxon>Vertebrata</taxon>
        <taxon>Euteleostomi</taxon>
        <taxon>Actinopterygii</taxon>
        <taxon>Neopterygii</taxon>
        <taxon>Teleostei</taxon>
        <taxon>Neoteleostei</taxon>
        <taxon>Acanthomorphata</taxon>
        <taxon>Eupercaria</taxon>
        <taxon>Perciformes</taxon>
        <taxon>Notothenioidei</taxon>
        <taxon>Channichthyidae</taxon>
        <taxon>Champsocephalus</taxon>
    </lineage>
</organism>
<evidence type="ECO:0000256" key="17">
    <source>
        <dbReference type="ARBA" id="ARBA00079214"/>
    </source>
</evidence>
<feature type="region of interest" description="Disordered" evidence="18">
    <location>
        <begin position="1"/>
        <end position="218"/>
    </location>
</feature>
<feature type="compositionally biased region" description="Basic and acidic residues" evidence="18">
    <location>
        <begin position="176"/>
        <end position="185"/>
    </location>
</feature>
<comment type="similarity">
    <text evidence="7">Belongs to the acetyltransferase family. MAK3 subfamily.</text>
</comment>
<dbReference type="EMBL" id="JAURVH010001531">
    <property type="protein sequence ID" value="KAK5903787.1"/>
    <property type="molecule type" value="Genomic_DNA"/>
</dbReference>
<evidence type="ECO:0000256" key="3">
    <source>
        <dbReference type="ARBA" id="ARBA00022490"/>
    </source>
</evidence>
<dbReference type="InterPro" id="IPR016181">
    <property type="entry name" value="Acyl_CoA_acyltransferase"/>
</dbReference>
<evidence type="ECO:0000256" key="13">
    <source>
        <dbReference type="ARBA" id="ARBA00066994"/>
    </source>
</evidence>
<evidence type="ECO:0000256" key="15">
    <source>
        <dbReference type="ARBA" id="ARBA00076746"/>
    </source>
</evidence>
<dbReference type="PANTHER" id="PTHR45896">
    <property type="entry name" value="N-ALPHA-ACETYLTRANSFERASE 30"/>
    <property type="match status" value="1"/>
</dbReference>
<evidence type="ECO:0000256" key="12">
    <source>
        <dbReference type="ARBA" id="ARBA00052477"/>
    </source>
</evidence>
<comment type="catalytic activity">
    <reaction evidence="8">
        <text>N-terminal L-methionyl-L-isoleucyl-[protein] + acetyl-CoA = N-terminal N(alpha)-acetyl-L-methionyl-L-isoleucyl-[protein] + CoA + H(+)</text>
        <dbReference type="Rhea" id="RHEA:50524"/>
        <dbReference type="Rhea" id="RHEA-COMP:12713"/>
        <dbReference type="Rhea" id="RHEA-COMP:12714"/>
        <dbReference type="ChEBI" id="CHEBI:15378"/>
        <dbReference type="ChEBI" id="CHEBI:57287"/>
        <dbReference type="ChEBI" id="CHEBI:57288"/>
        <dbReference type="ChEBI" id="CHEBI:133379"/>
        <dbReference type="ChEBI" id="CHEBI:133380"/>
        <dbReference type="EC" id="2.3.1.256"/>
    </reaction>
</comment>
<evidence type="ECO:0000256" key="5">
    <source>
        <dbReference type="ARBA" id="ARBA00023242"/>
    </source>
</evidence>
<dbReference type="Proteomes" id="UP001331515">
    <property type="component" value="Unassembled WGS sequence"/>
</dbReference>
<evidence type="ECO:0000256" key="1">
    <source>
        <dbReference type="ARBA" id="ARBA00004123"/>
    </source>
</evidence>
<dbReference type="GO" id="GO:0005634">
    <property type="term" value="C:nucleus"/>
    <property type="evidence" value="ECO:0007669"/>
    <property type="project" value="UniProtKB-SubCell"/>
</dbReference>
<evidence type="ECO:0000256" key="14">
    <source>
        <dbReference type="ARBA" id="ARBA00071796"/>
    </source>
</evidence>
<gene>
    <name evidence="20" type="ORF">CgunFtcFv8_007537</name>
</gene>
<comment type="caution">
    <text evidence="20">The sequence shown here is derived from an EMBL/GenBank/DDBJ whole genome shotgun (WGS) entry which is preliminary data.</text>
</comment>
<feature type="compositionally biased region" description="Basic and acidic residues" evidence="18">
    <location>
        <begin position="199"/>
        <end position="212"/>
    </location>
</feature>
<evidence type="ECO:0000256" key="9">
    <source>
        <dbReference type="ARBA" id="ARBA00051225"/>
    </source>
</evidence>
<dbReference type="GO" id="GO:0120518">
    <property type="term" value="F:protein N-terminal-methionine acetyltransferase activity"/>
    <property type="evidence" value="ECO:0007669"/>
    <property type="project" value="UniProtKB-EC"/>
</dbReference>
<protein>
    <recommendedName>
        <fullName evidence="14">N-alpha-acetyltransferase 30</fullName>
        <ecNumber evidence="13">2.3.1.256</ecNumber>
    </recommendedName>
    <alternativeName>
        <fullName evidence="17">N-acetyltransferase 12</fullName>
    </alternativeName>
    <alternativeName>
        <fullName evidence="15">N-acetyltransferase MAK3 homolog</fullName>
    </alternativeName>
    <alternativeName>
        <fullName evidence="16">NatC catalytic subunit</fullName>
    </alternativeName>
</protein>
<evidence type="ECO:0000256" key="8">
    <source>
        <dbReference type="ARBA" id="ARBA00050754"/>
    </source>
</evidence>
<reference evidence="20 21" key="1">
    <citation type="journal article" date="2023" name="Mol. Biol. Evol.">
        <title>Genomics of Secondarily Temperate Adaptation in the Only Non-Antarctic Icefish.</title>
        <authorList>
            <person name="Rivera-Colon A.G."/>
            <person name="Rayamajhi N."/>
            <person name="Minhas B.F."/>
            <person name="Madrigal G."/>
            <person name="Bilyk K.T."/>
            <person name="Yoon V."/>
            <person name="Hune M."/>
            <person name="Gregory S."/>
            <person name="Cheng C.H.C."/>
            <person name="Catchen J.M."/>
        </authorList>
    </citation>
    <scope>NUCLEOTIDE SEQUENCE [LARGE SCALE GENOMIC DNA]</scope>
    <source>
        <tissue evidence="20">White muscle</tissue>
    </source>
</reference>
<comment type="subcellular location">
    <subcellularLocation>
        <location evidence="2">Cytoplasm</location>
    </subcellularLocation>
    <subcellularLocation>
        <location evidence="1">Nucleus</location>
    </subcellularLocation>
</comment>
<dbReference type="CDD" id="cd04301">
    <property type="entry name" value="NAT_SF"/>
    <property type="match status" value="1"/>
</dbReference>
<dbReference type="InterPro" id="IPR000182">
    <property type="entry name" value="GNAT_dom"/>
</dbReference>
<feature type="domain" description="N-acetyltransferase" evidence="19">
    <location>
        <begin position="245"/>
        <end position="393"/>
    </location>
</feature>
<dbReference type="GO" id="GO:0031417">
    <property type="term" value="C:NatC complex"/>
    <property type="evidence" value="ECO:0007669"/>
    <property type="project" value="TreeGrafter"/>
</dbReference>
<dbReference type="InterPro" id="IPR044542">
    <property type="entry name" value="NAA30-like"/>
</dbReference>
<keyword evidence="3" id="KW-0963">Cytoplasm</keyword>
<dbReference type="PROSITE" id="PS51186">
    <property type="entry name" value="GNAT"/>
    <property type="match status" value="1"/>
</dbReference>
<feature type="compositionally biased region" description="Polar residues" evidence="18">
    <location>
        <begin position="152"/>
        <end position="167"/>
    </location>
</feature>
<keyword evidence="6" id="KW-0012">Acyltransferase</keyword>
<proteinExistence type="inferred from homology"/>
<accession>A0AAN8H6D6</accession>
<evidence type="ECO:0000259" key="19">
    <source>
        <dbReference type="PROSITE" id="PS51186"/>
    </source>
</evidence>
<comment type="catalytic activity">
    <reaction evidence="10">
        <text>N-terminal L-methionyl-L-tyrosyl-[protein] + acetyl-CoA = N-terminal N(alpha)-acetyl-L-methionyl-L-tyrosyl-[protein] + CoA + H(+)</text>
        <dbReference type="Rhea" id="RHEA:50532"/>
        <dbReference type="Rhea" id="RHEA-COMP:12717"/>
        <dbReference type="Rhea" id="RHEA-COMP:12718"/>
        <dbReference type="ChEBI" id="CHEBI:15378"/>
        <dbReference type="ChEBI" id="CHEBI:57287"/>
        <dbReference type="ChEBI" id="CHEBI:57288"/>
        <dbReference type="ChEBI" id="CHEBI:133384"/>
        <dbReference type="ChEBI" id="CHEBI:133385"/>
        <dbReference type="EC" id="2.3.1.256"/>
    </reaction>
</comment>
<dbReference type="AlphaFoldDB" id="A0AAN8H6D6"/>
<dbReference type="FunFam" id="3.40.630.30:FF:000010">
    <property type="entry name" value="Putative N-alpha-acetyltransferase 30"/>
    <property type="match status" value="1"/>
</dbReference>
<evidence type="ECO:0000256" key="7">
    <source>
        <dbReference type="ARBA" id="ARBA00024025"/>
    </source>
</evidence>
<keyword evidence="5" id="KW-0539">Nucleus</keyword>
<evidence type="ECO:0000256" key="11">
    <source>
        <dbReference type="ARBA" id="ARBA00052362"/>
    </source>
</evidence>
<evidence type="ECO:0000256" key="18">
    <source>
        <dbReference type="SAM" id="MobiDB-lite"/>
    </source>
</evidence>
<evidence type="ECO:0000256" key="2">
    <source>
        <dbReference type="ARBA" id="ARBA00004496"/>
    </source>
</evidence>